<accession>H6NKX5</accession>
<dbReference type="Proteomes" id="UP000007523">
    <property type="component" value="Chromosome"/>
</dbReference>
<proteinExistence type="predicted"/>
<dbReference type="KEGG" id="pmq:PM3016_2393"/>
<dbReference type="EMBL" id="CP003235">
    <property type="protein sequence ID" value="AFC29281.1"/>
    <property type="molecule type" value="Genomic_DNA"/>
</dbReference>
<dbReference type="AlphaFoldDB" id="H6NKX5"/>
<organism evidence="1 2">
    <name type="scientific">Paenibacillus mucilaginosus 3016</name>
    <dbReference type="NCBI Taxonomy" id="1116391"/>
    <lineage>
        <taxon>Bacteria</taxon>
        <taxon>Bacillati</taxon>
        <taxon>Bacillota</taxon>
        <taxon>Bacilli</taxon>
        <taxon>Bacillales</taxon>
        <taxon>Paenibacillaceae</taxon>
        <taxon>Paenibacillus</taxon>
    </lineage>
</organism>
<evidence type="ECO:0000313" key="2">
    <source>
        <dbReference type="Proteomes" id="UP000007523"/>
    </source>
</evidence>
<sequence>MKATFMQSVTERKKICPNAEEEGMHDWKARRYLFKATFMQSITERKKILRAWSVHSIASLRLRYWTGVMP</sequence>
<dbReference type="HOGENOM" id="CLU_2754072_0_0_9"/>
<name>H6NKX5_9BACL</name>
<gene>
    <name evidence="1" type="ORF">PM3016_2393</name>
</gene>
<protein>
    <submittedName>
        <fullName evidence="1">Uncharacterized protein</fullName>
    </submittedName>
</protein>
<reference evidence="1 2" key="1">
    <citation type="journal article" date="2012" name="J. Bacteriol.">
        <title>Complete Genome Sequence of Paenibacillus mucilaginosus 3016, a Bacterium Functional as Microbial Fertilizer.</title>
        <authorList>
            <person name="Ma M."/>
            <person name="Wang Z."/>
            <person name="Li L."/>
            <person name="Jiang X."/>
            <person name="Guan D."/>
            <person name="Cao F."/>
            <person name="Chen H."/>
            <person name="Wang X."/>
            <person name="Shen D."/>
            <person name="Du B."/>
            <person name="Li J."/>
        </authorList>
    </citation>
    <scope>NUCLEOTIDE SEQUENCE [LARGE SCALE GENOMIC DNA]</scope>
    <source>
        <strain evidence="1 2">3016</strain>
    </source>
</reference>
<keyword evidence="2" id="KW-1185">Reference proteome</keyword>
<evidence type="ECO:0000313" key="1">
    <source>
        <dbReference type="EMBL" id="AFC29281.1"/>
    </source>
</evidence>